<protein>
    <submittedName>
        <fullName evidence="2">Uncharacterized protein</fullName>
    </submittedName>
</protein>
<organism evidence="2 3">
    <name type="scientific">Chara braunii</name>
    <name type="common">Braun's stonewort</name>
    <dbReference type="NCBI Taxonomy" id="69332"/>
    <lineage>
        <taxon>Eukaryota</taxon>
        <taxon>Viridiplantae</taxon>
        <taxon>Streptophyta</taxon>
        <taxon>Charophyceae</taxon>
        <taxon>Charales</taxon>
        <taxon>Characeae</taxon>
        <taxon>Chara</taxon>
    </lineage>
</organism>
<feature type="compositionally biased region" description="Basic and acidic residues" evidence="1">
    <location>
        <begin position="109"/>
        <end position="124"/>
    </location>
</feature>
<proteinExistence type="predicted"/>
<sequence>MSPWKVIELDGRGKEELAAALTTEKSTSGPHGQRTCKLAMAPTEDAVEEDRAGWAEERMREEKRGGERTTPWKTIERNSFAVHGAAQSGMVTERESFDNCGMKMSAVEESGKVDEEEVEKRGKVDDEEEDIEKTGGEEVGFLNVAPCGTREDE</sequence>
<reference evidence="2 3" key="1">
    <citation type="journal article" date="2018" name="Cell">
        <title>The Chara Genome: Secondary Complexity and Implications for Plant Terrestrialization.</title>
        <authorList>
            <person name="Nishiyama T."/>
            <person name="Sakayama H."/>
            <person name="Vries J.D."/>
            <person name="Buschmann H."/>
            <person name="Saint-Marcoux D."/>
            <person name="Ullrich K.K."/>
            <person name="Haas F.B."/>
            <person name="Vanderstraeten L."/>
            <person name="Becker D."/>
            <person name="Lang D."/>
            <person name="Vosolsobe S."/>
            <person name="Rombauts S."/>
            <person name="Wilhelmsson P.K.I."/>
            <person name="Janitza P."/>
            <person name="Kern R."/>
            <person name="Heyl A."/>
            <person name="Rumpler F."/>
            <person name="Villalobos L.I.A.C."/>
            <person name="Clay J.M."/>
            <person name="Skokan R."/>
            <person name="Toyoda A."/>
            <person name="Suzuki Y."/>
            <person name="Kagoshima H."/>
            <person name="Schijlen E."/>
            <person name="Tajeshwar N."/>
            <person name="Catarino B."/>
            <person name="Hetherington A.J."/>
            <person name="Saltykova A."/>
            <person name="Bonnot C."/>
            <person name="Breuninger H."/>
            <person name="Symeonidi A."/>
            <person name="Radhakrishnan G.V."/>
            <person name="Van Nieuwerburgh F."/>
            <person name="Deforce D."/>
            <person name="Chang C."/>
            <person name="Karol K.G."/>
            <person name="Hedrich R."/>
            <person name="Ulvskov P."/>
            <person name="Glockner G."/>
            <person name="Delwiche C.F."/>
            <person name="Petrasek J."/>
            <person name="Van de Peer Y."/>
            <person name="Friml J."/>
            <person name="Beilby M."/>
            <person name="Dolan L."/>
            <person name="Kohara Y."/>
            <person name="Sugano S."/>
            <person name="Fujiyama A."/>
            <person name="Delaux P.-M."/>
            <person name="Quint M."/>
            <person name="TheiBen G."/>
            <person name="Hagemann M."/>
            <person name="Harholt J."/>
            <person name="Dunand C."/>
            <person name="Zachgo S."/>
            <person name="Langdale J."/>
            <person name="Maumus F."/>
            <person name="Straeten D.V.D."/>
            <person name="Gould S.B."/>
            <person name="Rensing S.A."/>
        </authorList>
    </citation>
    <scope>NUCLEOTIDE SEQUENCE [LARGE SCALE GENOMIC DNA]</scope>
    <source>
        <strain evidence="2 3">S276</strain>
    </source>
</reference>
<gene>
    <name evidence="2" type="ORF">CBR_g973</name>
</gene>
<feature type="compositionally biased region" description="Basic and acidic residues" evidence="1">
    <location>
        <begin position="49"/>
        <end position="67"/>
    </location>
</feature>
<feature type="region of interest" description="Disordered" evidence="1">
    <location>
        <begin position="42"/>
        <end position="74"/>
    </location>
</feature>
<feature type="region of interest" description="Disordered" evidence="1">
    <location>
        <begin position="107"/>
        <end position="153"/>
    </location>
</feature>
<evidence type="ECO:0000313" key="3">
    <source>
        <dbReference type="Proteomes" id="UP000265515"/>
    </source>
</evidence>
<evidence type="ECO:0000313" key="2">
    <source>
        <dbReference type="EMBL" id="GBG67852.1"/>
    </source>
</evidence>
<name>A0A388KCR1_CHABU</name>
<comment type="caution">
    <text evidence="2">The sequence shown here is derived from an EMBL/GenBank/DDBJ whole genome shotgun (WGS) entry which is preliminary data.</text>
</comment>
<dbReference type="AlphaFoldDB" id="A0A388KCR1"/>
<evidence type="ECO:0000256" key="1">
    <source>
        <dbReference type="SAM" id="MobiDB-lite"/>
    </source>
</evidence>
<accession>A0A388KCR1</accession>
<dbReference type="EMBL" id="BFEA01000093">
    <property type="protein sequence ID" value="GBG67852.1"/>
    <property type="molecule type" value="Genomic_DNA"/>
</dbReference>
<keyword evidence="3" id="KW-1185">Reference proteome</keyword>
<dbReference type="Proteomes" id="UP000265515">
    <property type="component" value="Unassembled WGS sequence"/>
</dbReference>
<dbReference type="Gramene" id="GBG67852">
    <property type="protein sequence ID" value="GBG67852"/>
    <property type="gene ID" value="CBR_g973"/>
</dbReference>